<proteinExistence type="predicted"/>
<accession>A0A5Y0DXH5</accession>
<dbReference type="AlphaFoldDB" id="A0A5Y0DXH5"/>
<gene>
    <name evidence="1" type="ORF">EZV86_02195</name>
</gene>
<organism evidence="1">
    <name type="scientific">Salmonella enteritidis</name>
    <dbReference type="NCBI Taxonomy" id="149539"/>
    <lineage>
        <taxon>Bacteria</taxon>
        <taxon>Pseudomonadati</taxon>
        <taxon>Pseudomonadota</taxon>
        <taxon>Gammaproteobacteria</taxon>
        <taxon>Enterobacterales</taxon>
        <taxon>Enterobacteriaceae</taxon>
        <taxon>Salmonella</taxon>
    </lineage>
</organism>
<sequence length="75" mass="8061">MIRNCYLTVGSLLCSKKGLLEQIYSFSVFPAPAGINRTLTSHREILRRVPRASGDKPGTGLAIAAGAMCSPRQRG</sequence>
<dbReference type="EMBL" id="AAHYBC010000001">
    <property type="protein sequence ID" value="ECB5874064.1"/>
    <property type="molecule type" value="Genomic_DNA"/>
</dbReference>
<protein>
    <submittedName>
        <fullName evidence="1">Uncharacterized protein</fullName>
    </submittedName>
</protein>
<evidence type="ECO:0000313" key="1">
    <source>
        <dbReference type="EMBL" id="ECB5874064.1"/>
    </source>
</evidence>
<comment type="caution">
    <text evidence="1">The sequence shown here is derived from an EMBL/GenBank/DDBJ whole genome shotgun (WGS) entry which is preliminary data.</text>
</comment>
<reference evidence="1" key="1">
    <citation type="submission" date="2019-02" db="EMBL/GenBank/DDBJ databases">
        <authorList>
            <person name="Ashton P.M."/>
            <person name="Dallman T."/>
            <person name="Nair S."/>
            <person name="De Pinna E."/>
            <person name="Peters T."/>
            <person name="Grant K."/>
        </authorList>
    </citation>
    <scope>NUCLEOTIDE SEQUENCE</scope>
    <source>
        <strain evidence="1">686622</strain>
    </source>
</reference>
<name>A0A5Y0DXH5_SALEN</name>